<dbReference type="GO" id="GO:0008121">
    <property type="term" value="F:quinol-cytochrome-c reductase activity"/>
    <property type="evidence" value="ECO:0007669"/>
    <property type="project" value="InterPro"/>
</dbReference>
<evidence type="ECO:0000256" key="3">
    <source>
        <dbReference type="ARBA" id="ARBA00011649"/>
    </source>
</evidence>
<keyword evidence="15 20" id="KW-0496">Mitochondrion</keyword>
<feature type="transmembrane region" description="Helical" evidence="20">
    <location>
        <begin position="108"/>
        <end position="133"/>
    </location>
</feature>
<evidence type="ECO:0000256" key="14">
    <source>
        <dbReference type="ARBA" id="ARBA00023075"/>
    </source>
</evidence>
<evidence type="ECO:0000256" key="8">
    <source>
        <dbReference type="ARBA" id="ARBA00022692"/>
    </source>
</evidence>
<keyword evidence="11 20" id="KW-0249">Electron transport</keyword>
<keyword evidence="7 20" id="KW-0679">Respiratory chain</keyword>
<dbReference type="InterPro" id="IPR016174">
    <property type="entry name" value="Di-haem_cyt_TM"/>
</dbReference>
<dbReference type="GO" id="GO:0046872">
    <property type="term" value="F:metal ion binding"/>
    <property type="evidence" value="ECO:0007669"/>
    <property type="project" value="UniProtKB-UniRule"/>
</dbReference>
<dbReference type="InterPro" id="IPR005798">
    <property type="entry name" value="Cyt_b/b6_C"/>
</dbReference>
<feature type="binding site" description="axial binding residue" evidence="19">
    <location>
        <position position="197"/>
    </location>
    <ligand>
        <name>heme b</name>
        <dbReference type="ChEBI" id="CHEBI:60344"/>
        <label>b566</label>
    </ligand>
    <ligandPart>
        <name>Fe</name>
        <dbReference type="ChEBI" id="CHEBI:18248"/>
    </ligandPart>
</feature>
<dbReference type="SUPFAM" id="SSF81648">
    <property type="entry name" value="a domain/subunit of cytochrome bc1 complex (Ubiquinol-cytochrome c reductase)"/>
    <property type="match status" value="1"/>
</dbReference>
<evidence type="ECO:0000256" key="7">
    <source>
        <dbReference type="ARBA" id="ARBA00022660"/>
    </source>
</evidence>
<feature type="domain" description="Cytochrome b/b6 C-terminal region profile" evidence="22">
    <location>
        <begin position="211"/>
        <end position="375"/>
    </location>
</feature>
<evidence type="ECO:0000256" key="12">
    <source>
        <dbReference type="ARBA" id="ARBA00022989"/>
    </source>
</evidence>
<evidence type="ECO:0000256" key="19">
    <source>
        <dbReference type="PIRSR" id="PIRSR038885-2"/>
    </source>
</evidence>
<dbReference type="InterPro" id="IPR036150">
    <property type="entry name" value="Cyt_b/b6_C_sf"/>
</dbReference>
<reference evidence="23" key="2">
    <citation type="journal article" date="2019" name="Syst. Entomol.">
        <title>Higher-level phylogeny and evolutionary history of Pentatomomorpha (Hemiptera: Heteroptera) inferred from mitochondrial genome sequences.</title>
        <authorList>
            <person name="Liu Y."/>
            <person name="Li H."/>
            <person name="Song F."/>
            <person name="Zhao Y."/>
            <person name="Wilson J.-J."/>
            <person name="Cai W."/>
        </authorList>
    </citation>
    <scope>NUCLEOTIDE SEQUENCE</scope>
</reference>
<dbReference type="CDD" id="cd00284">
    <property type="entry name" value="Cytochrome_b_N"/>
    <property type="match status" value="1"/>
</dbReference>
<feature type="binding site" description="axial binding residue" evidence="19">
    <location>
        <position position="84"/>
    </location>
    <ligand>
        <name>heme b</name>
        <dbReference type="ChEBI" id="CHEBI:60344"/>
        <label>b562</label>
    </ligand>
    <ligandPart>
        <name>Fe</name>
        <dbReference type="ChEBI" id="CHEBI:18248"/>
    </ligandPart>
</feature>
<dbReference type="InterPro" id="IPR027387">
    <property type="entry name" value="Cytb/b6-like_sf"/>
</dbReference>
<proteinExistence type="inferred from homology"/>
<dbReference type="AlphaFoldDB" id="A0A4Y1JVV6"/>
<comment type="subunit">
    <text evidence="3">The main subunits of complex b-c1 are: cytochrome b, cytochrome c1 and the Rieske protein.</text>
</comment>
<dbReference type="Pfam" id="PF00033">
    <property type="entry name" value="Cytochrome_B"/>
    <property type="match status" value="1"/>
</dbReference>
<evidence type="ECO:0000256" key="16">
    <source>
        <dbReference type="ARBA" id="ARBA00023136"/>
    </source>
</evidence>
<dbReference type="Gene3D" id="1.20.810.10">
    <property type="entry name" value="Cytochrome Bc1 Complex, Chain C"/>
    <property type="match status" value="1"/>
</dbReference>
<dbReference type="InterPro" id="IPR030689">
    <property type="entry name" value="Cytochrome_b"/>
</dbReference>
<comment type="cofactor">
    <cofactor evidence="20">
        <name>heme b</name>
        <dbReference type="ChEBI" id="CHEBI:60344"/>
    </cofactor>
    <text evidence="20">Binds 2 heme groups non-covalently.</text>
</comment>
<evidence type="ECO:0000256" key="4">
    <source>
        <dbReference type="ARBA" id="ARBA00013531"/>
    </source>
</evidence>
<feature type="transmembrane region" description="Helical" evidence="20">
    <location>
        <begin position="139"/>
        <end position="158"/>
    </location>
</feature>
<dbReference type="GO" id="GO:0016491">
    <property type="term" value="F:oxidoreductase activity"/>
    <property type="evidence" value="ECO:0007669"/>
    <property type="project" value="UniProtKB-UniRule"/>
</dbReference>
<feature type="binding site" description="axial binding residue" evidence="19">
    <location>
        <position position="98"/>
    </location>
    <ligand>
        <name>heme b</name>
        <dbReference type="ChEBI" id="CHEBI:60344"/>
        <label>b566</label>
    </ligand>
    <ligandPart>
        <name>Fe</name>
        <dbReference type="ChEBI" id="CHEBI:18248"/>
    </ligandPart>
</feature>
<keyword evidence="8 20" id="KW-0812">Transmembrane</keyword>
<feature type="binding site" evidence="18">
    <location>
        <position position="202"/>
    </location>
    <ligand>
        <name>a ubiquinone</name>
        <dbReference type="ChEBI" id="CHEBI:16389"/>
    </ligand>
</feature>
<dbReference type="CDD" id="cd00290">
    <property type="entry name" value="cytochrome_b_C"/>
    <property type="match status" value="1"/>
</dbReference>
<evidence type="ECO:0000256" key="13">
    <source>
        <dbReference type="ARBA" id="ARBA00023004"/>
    </source>
</evidence>
<keyword evidence="5 20" id="KW-0813">Transport</keyword>
<feature type="transmembrane region" description="Helical" evidence="20">
    <location>
        <begin position="347"/>
        <end position="365"/>
    </location>
</feature>
<evidence type="ECO:0000259" key="22">
    <source>
        <dbReference type="PROSITE" id="PS51003"/>
    </source>
</evidence>
<evidence type="ECO:0000256" key="1">
    <source>
        <dbReference type="ARBA" id="ARBA00002566"/>
    </source>
</evidence>
<evidence type="ECO:0000259" key="21">
    <source>
        <dbReference type="PROSITE" id="PS51002"/>
    </source>
</evidence>
<feature type="transmembrane region" description="Helical" evidence="20">
    <location>
        <begin position="179"/>
        <end position="200"/>
    </location>
</feature>
<keyword evidence="6 19" id="KW-0349">Heme</keyword>
<name>A0A4Y1JVV6_9HEMI</name>
<evidence type="ECO:0000256" key="20">
    <source>
        <dbReference type="RuleBase" id="RU362117"/>
    </source>
</evidence>
<comment type="subcellular location">
    <subcellularLocation>
        <location evidence="2">Mitochondrion inner membrane</location>
        <topology evidence="2">Multi-pass membrane protein</topology>
    </subcellularLocation>
</comment>
<dbReference type="SUPFAM" id="SSF81342">
    <property type="entry name" value="Transmembrane di-heme cytochromes"/>
    <property type="match status" value="1"/>
</dbReference>
<feature type="transmembrane region" description="Helical" evidence="20">
    <location>
        <begin position="324"/>
        <end position="341"/>
    </location>
</feature>
<feature type="transmembrane region" description="Helical" evidence="20">
    <location>
        <begin position="30"/>
        <end position="56"/>
    </location>
</feature>
<dbReference type="RefSeq" id="YP_009643452.1">
    <property type="nucleotide sequence ID" value="NC_042435.1"/>
</dbReference>
<feature type="domain" description="Cytochrome b/b6 N-terminal region profile" evidence="21">
    <location>
        <begin position="2"/>
        <end position="210"/>
    </location>
</feature>
<accession>A0A4Y1JVV6</accession>
<dbReference type="GO" id="GO:0005743">
    <property type="term" value="C:mitochondrial inner membrane"/>
    <property type="evidence" value="ECO:0007669"/>
    <property type="project" value="UniProtKB-SubCell"/>
</dbReference>
<geneLocation type="mitochondrion" evidence="23"/>
<comment type="similarity">
    <text evidence="17 20">Belongs to the cytochrome b family.</text>
</comment>
<dbReference type="InterPro" id="IPR005797">
    <property type="entry name" value="Cyt_b/b6_N"/>
</dbReference>
<dbReference type="FunFam" id="1.20.810.10:FF:000002">
    <property type="entry name" value="Cytochrome b"/>
    <property type="match status" value="1"/>
</dbReference>
<feature type="transmembrane region" description="Helical" evidence="20">
    <location>
        <begin position="230"/>
        <end position="251"/>
    </location>
</feature>
<evidence type="ECO:0000256" key="18">
    <source>
        <dbReference type="PIRSR" id="PIRSR038885-1"/>
    </source>
</evidence>
<gene>
    <name evidence="23" type="primary">CYTB</name>
</gene>
<dbReference type="PIRSF" id="PIRSF038885">
    <property type="entry name" value="COB"/>
    <property type="match status" value="1"/>
</dbReference>
<comment type="cofactor">
    <cofactor evidence="19">
        <name>heme</name>
        <dbReference type="ChEBI" id="CHEBI:30413"/>
    </cofactor>
    <text evidence="19">Binds 2 heme groups non-covalently.</text>
</comment>
<evidence type="ECO:0000256" key="11">
    <source>
        <dbReference type="ARBA" id="ARBA00022982"/>
    </source>
</evidence>
<keyword evidence="13 19" id="KW-0408">Iron</keyword>
<dbReference type="Pfam" id="PF00032">
    <property type="entry name" value="Cytochrom_B_C"/>
    <property type="match status" value="1"/>
</dbReference>
<evidence type="ECO:0000256" key="6">
    <source>
        <dbReference type="ARBA" id="ARBA00022617"/>
    </source>
</evidence>
<feature type="transmembrane region" description="Helical" evidence="20">
    <location>
        <begin position="76"/>
        <end position="96"/>
    </location>
</feature>
<dbReference type="GO" id="GO:0045275">
    <property type="term" value="C:respiratory chain complex III"/>
    <property type="evidence" value="ECO:0007669"/>
    <property type="project" value="InterPro"/>
</dbReference>
<evidence type="ECO:0000256" key="17">
    <source>
        <dbReference type="ARBA" id="ARBA00061233"/>
    </source>
</evidence>
<feature type="transmembrane region" description="Helical" evidence="20">
    <location>
        <begin position="288"/>
        <end position="308"/>
    </location>
</feature>
<evidence type="ECO:0000256" key="10">
    <source>
        <dbReference type="ARBA" id="ARBA00022792"/>
    </source>
</evidence>
<feature type="binding site" description="axial binding residue" evidence="19">
    <location>
        <position position="183"/>
    </location>
    <ligand>
        <name>heme b</name>
        <dbReference type="ChEBI" id="CHEBI:60344"/>
        <label>b562</label>
    </ligand>
    <ligandPart>
        <name>Fe</name>
        <dbReference type="ChEBI" id="CHEBI:18248"/>
    </ligandPart>
</feature>
<evidence type="ECO:0000313" key="23">
    <source>
        <dbReference type="EMBL" id="APO08882.1"/>
    </source>
</evidence>
<keyword evidence="9 19" id="KW-0479">Metal-binding</keyword>
<keyword evidence="14" id="KW-0830">Ubiquinone</keyword>
<dbReference type="PROSITE" id="PS51003">
    <property type="entry name" value="CYTB_CTER"/>
    <property type="match status" value="1"/>
</dbReference>
<dbReference type="GeneID" id="41699743"/>
<evidence type="ECO:0000256" key="5">
    <source>
        <dbReference type="ARBA" id="ARBA00022448"/>
    </source>
</evidence>
<protein>
    <recommendedName>
        <fullName evidence="4 20">Cytochrome b</fullName>
    </recommendedName>
</protein>
<keyword evidence="12 20" id="KW-1133">Transmembrane helix</keyword>
<dbReference type="GO" id="GO:0006122">
    <property type="term" value="P:mitochondrial electron transport, ubiquinol to cytochrome c"/>
    <property type="evidence" value="ECO:0007669"/>
    <property type="project" value="TreeGrafter"/>
</dbReference>
<keyword evidence="10" id="KW-0999">Mitochondrion inner membrane</keyword>
<reference evidence="23" key="1">
    <citation type="submission" date="2016-05" db="EMBL/GenBank/DDBJ databases">
        <authorList>
            <person name="Yang C."/>
            <person name="Li H."/>
            <person name="Cai W.Z."/>
        </authorList>
    </citation>
    <scope>NUCLEOTIDE SEQUENCE</scope>
</reference>
<evidence type="ECO:0000256" key="9">
    <source>
        <dbReference type="ARBA" id="ARBA00022723"/>
    </source>
</evidence>
<dbReference type="PROSITE" id="PS51002">
    <property type="entry name" value="CYTB_NTER"/>
    <property type="match status" value="1"/>
</dbReference>
<dbReference type="EMBL" id="KX345785">
    <property type="protein sequence ID" value="APO08882.1"/>
    <property type="molecule type" value="Genomic_DNA"/>
</dbReference>
<organism evidence="23">
    <name type="scientific">Melamphaus faber</name>
    <dbReference type="NCBI Taxonomy" id="702479"/>
    <lineage>
        <taxon>Eukaryota</taxon>
        <taxon>Metazoa</taxon>
        <taxon>Ecdysozoa</taxon>
        <taxon>Arthropoda</taxon>
        <taxon>Hexapoda</taxon>
        <taxon>Insecta</taxon>
        <taxon>Pterygota</taxon>
        <taxon>Neoptera</taxon>
        <taxon>Paraneoptera</taxon>
        <taxon>Hemiptera</taxon>
        <taxon>Heteroptera</taxon>
        <taxon>Panheteroptera</taxon>
        <taxon>Pentatomomorpha</taxon>
        <taxon>Pyrrhocoroidea</taxon>
        <taxon>Pyrrhocoridae</taxon>
        <taxon>Melamphaus</taxon>
    </lineage>
</organism>
<comment type="function">
    <text evidence="1 20">Component of the ubiquinol-cytochrome c reductase complex (complex III or cytochrome b-c1 complex) that is part of the mitochondrial respiratory chain. The b-c1 complex mediates electron transfer from ubiquinol to cytochrome c. Contributes to the generation of a proton gradient across the mitochondrial membrane that is then used for ATP synthesis.</text>
</comment>
<dbReference type="InterPro" id="IPR048260">
    <property type="entry name" value="Cytochrome_b_C_euk/bac"/>
</dbReference>
<keyword evidence="16 20" id="KW-0472">Membrane</keyword>
<evidence type="ECO:0000256" key="2">
    <source>
        <dbReference type="ARBA" id="ARBA00004448"/>
    </source>
</evidence>
<dbReference type="InterPro" id="IPR048259">
    <property type="entry name" value="Cytochrome_b_N_euk/bac"/>
</dbReference>
<sequence length="375" mass="42865">MNKSILKTHPLLKIINNSLIDLPSPSNISLWWNMGSMLGACLVIQLITGIFLAMHYTPNIDMAFNSVMHICRDVNYGWLLRYTHANGASLFFMCLYMHVGRGMYYGSYLLMMTWNIGVILLLTIMATAFLGYVLPWGQMSLWGATVITNLLSAIPYLGNDIVKWLWGGFSVDNATLNRFFTLHFLLPFVISALVMIHLLFLHQTGSNNPMGLNSNYDKIPFHPFFSLKDLMGMFMMMIGFSMLITLEPLMLGDPENFIPSNPLVTPVHIQPEWYFLFAYAILRSIPNKLGGVMAMVMSIIIIMILPLTNKSKFQGIKFYPMNKLLFWIYTSTIILLTWIGARPAEEPFILTGQILTLIYFIYFMISPLTLKLWDK</sequence>
<evidence type="ECO:0000256" key="15">
    <source>
        <dbReference type="ARBA" id="ARBA00023128"/>
    </source>
</evidence>
<dbReference type="PANTHER" id="PTHR19271">
    <property type="entry name" value="CYTOCHROME B"/>
    <property type="match status" value="1"/>
</dbReference>
<dbReference type="CTD" id="4519"/>
<dbReference type="PANTHER" id="PTHR19271:SF16">
    <property type="entry name" value="CYTOCHROME B"/>
    <property type="match status" value="1"/>
</dbReference>